<dbReference type="AlphaFoldDB" id="L1LF47"/>
<dbReference type="PANTHER" id="PTHR22870">
    <property type="entry name" value="REGULATOR OF CHROMOSOME CONDENSATION"/>
    <property type="match status" value="1"/>
</dbReference>
<dbReference type="STRING" id="1537102.L1LF47"/>
<dbReference type="PROSITE" id="PS00626">
    <property type="entry name" value="RCC1_2"/>
    <property type="match status" value="1"/>
</dbReference>
<evidence type="ECO:0000256" key="2">
    <source>
        <dbReference type="PROSITE-ProRule" id="PRU00235"/>
    </source>
</evidence>
<reference evidence="3 4" key="1">
    <citation type="journal article" date="2012" name="BMC Genomics">
        <title>Comparative genomic analysis and phylogenetic position of Theileria equi.</title>
        <authorList>
            <person name="Kappmeyer L.S."/>
            <person name="Thiagarajan M."/>
            <person name="Herndon D.R."/>
            <person name="Ramsay J.D."/>
            <person name="Caler E."/>
            <person name="Djikeng A."/>
            <person name="Gillespie J.J."/>
            <person name="Lau A.O."/>
            <person name="Roalson E.H."/>
            <person name="Silva J.C."/>
            <person name="Silva M.G."/>
            <person name="Suarez C.E."/>
            <person name="Ueti M.W."/>
            <person name="Nene V.M."/>
            <person name="Mealey R.H."/>
            <person name="Knowles D.P."/>
            <person name="Brayton K.A."/>
        </authorList>
    </citation>
    <scope>NUCLEOTIDE SEQUENCE [LARGE SCALE GENOMIC DNA]</scope>
    <source>
        <strain evidence="3 4">WA</strain>
    </source>
</reference>
<feature type="repeat" description="RCC1" evidence="2">
    <location>
        <begin position="256"/>
        <end position="309"/>
    </location>
</feature>
<dbReference type="InterPro" id="IPR009091">
    <property type="entry name" value="RCC1/BLIP-II"/>
</dbReference>
<dbReference type="Pfam" id="PF00415">
    <property type="entry name" value="RCC1"/>
    <property type="match status" value="2"/>
</dbReference>
<proteinExistence type="predicted"/>
<dbReference type="PRINTS" id="PR00633">
    <property type="entry name" value="RCCNDNSATION"/>
</dbReference>
<accession>L1LF47</accession>
<dbReference type="Proteomes" id="UP000031512">
    <property type="component" value="Unassembled WGS sequence"/>
</dbReference>
<dbReference type="OrthoDB" id="293800at2759"/>
<protein>
    <recommendedName>
        <fullName evidence="5">Regulator of chromosome condensation domain-containing protein</fullName>
    </recommendedName>
</protein>
<evidence type="ECO:0000313" key="3">
    <source>
        <dbReference type="EMBL" id="EKX73768.1"/>
    </source>
</evidence>
<sequence>MNVDESSKSEKTITIIGDSPLQNVPNSVSIKAQPIIATSNIDRIPEYENLGTVIYIWGDNPANKSSAQITHDYWNPTIYKSLSNVKILDVSCSDSHIIFLTCFHTVYTVGRGEYGQLGLGKNIQHVSEPTLVQGLNNIKQIACGSFHSIVLAENGKIYSWGRNDFSGHSKGYATFTPQEILTDSTDTIGGLICKCIAASDMQTIVACDGGTTLYIWGKYFNGEKIPSPKLFYSFTHDSTKEIKVGKYFALILTETGNVFSCGDSTYGEIPGNSGSVHSILIPTQLRNSQFKDIVKIAVGHRHALLVDKHFRVWSFGGNIYGQCGTAPAHHIPPTLIDFNESRFKIRDIYCGPRHSACINHGNQLYTWGHSSCHKLIFTASVDILIQQQRQPGVSINSGFKNCCNQPRLIYSMLHEKITCVGLGPDYTVVISGDGDYTPVVREKLHTQD</sequence>
<keyword evidence="4" id="KW-1185">Reference proteome</keyword>
<comment type="caution">
    <text evidence="3">The sequence shown here is derived from an EMBL/GenBank/DDBJ whole genome shotgun (WGS) entry which is preliminary data.</text>
</comment>
<dbReference type="eggNOG" id="KOG1426">
    <property type="taxonomic scope" value="Eukaryota"/>
</dbReference>
<dbReference type="Pfam" id="PF13540">
    <property type="entry name" value="RCC1_2"/>
    <property type="match status" value="1"/>
</dbReference>
<feature type="repeat" description="RCC1" evidence="2">
    <location>
        <begin position="104"/>
        <end position="154"/>
    </location>
</feature>
<dbReference type="Gene3D" id="2.130.10.30">
    <property type="entry name" value="Regulator of chromosome condensation 1/beta-lactamase-inhibitor protein II"/>
    <property type="match status" value="2"/>
</dbReference>
<dbReference type="InterPro" id="IPR000408">
    <property type="entry name" value="Reg_chr_condens"/>
</dbReference>
<organism evidence="3 4">
    <name type="scientific">Theileria equi strain WA</name>
    <dbReference type="NCBI Taxonomy" id="1537102"/>
    <lineage>
        <taxon>Eukaryota</taxon>
        <taxon>Sar</taxon>
        <taxon>Alveolata</taxon>
        <taxon>Apicomplexa</taxon>
        <taxon>Aconoidasida</taxon>
        <taxon>Piroplasmida</taxon>
        <taxon>Theileriidae</taxon>
        <taxon>Theileria</taxon>
    </lineage>
</organism>
<name>L1LF47_THEEQ</name>
<keyword evidence="1" id="KW-0677">Repeat</keyword>
<evidence type="ECO:0000256" key="1">
    <source>
        <dbReference type="ARBA" id="ARBA00022737"/>
    </source>
</evidence>
<dbReference type="KEGG" id="beq:BEWA_038050"/>
<dbReference type="VEuPathDB" id="PiroplasmaDB:BEWA_038050"/>
<dbReference type="RefSeq" id="XP_004833220.1">
    <property type="nucleotide sequence ID" value="XM_004833163.1"/>
</dbReference>
<evidence type="ECO:0008006" key="5">
    <source>
        <dbReference type="Google" id="ProtNLM"/>
    </source>
</evidence>
<feature type="repeat" description="RCC1" evidence="2">
    <location>
        <begin position="310"/>
        <end position="361"/>
    </location>
</feature>
<gene>
    <name evidence="3" type="ORF">BEWA_038050</name>
</gene>
<dbReference type="SUPFAM" id="SSF50985">
    <property type="entry name" value="RCC1/BLIP-II"/>
    <property type="match status" value="2"/>
</dbReference>
<dbReference type="EMBL" id="ACOU01000002">
    <property type="protein sequence ID" value="EKX73768.1"/>
    <property type="molecule type" value="Genomic_DNA"/>
</dbReference>
<dbReference type="InterPro" id="IPR051210">
    <property type="entry name" value="Ub_ligase/GEF_domain"/>
</dbReference>
<dbReference type="PROSITE" id="PS50012">
    <property type="entry name" value="RCC1_3"/>
    <property type="match status" value="3"/>
</dbReference>
<dbReference type="GeneID" id="15803132"/>
<evidence type="ECO:0000313" key="4">
    <source>
        <dbReference type="Proteomes" id="UP000031512"/>
    </source>
</evidence>
<dbReference type="PANTHER" id="PTHR22870:SF408">
    <property type="entry name" value="OS09G0560450 PROTEIN"/>
    <property type="match status" value="1"/>
</dbReference>